<feature type="region of interest" description="Disordered" evidence="6">
    <location>
        <begin position="556"/>
        <end position="623"/>
    </location>
</feature>
<evidence type="ECO:0000256" key="7">
    <source>
        <dbReference type="SAM" id="Phobius"/>
    </source>
</evidence>
<evidence type="ECO:0000313" key="9">
    <source>
        <dbReference type="EMBL" id="KAB7499372.1"/>
    </source>
</evidence>
<evidence type="ECO:0000256" key="1">
    <source>
        <dbReference type="ARBA" id="ARBA00004141"/>
    </source>
</evidence>
<feature type="compositionally biased region" description="Polar residues" evidence="6">
    <location>
        <begin position="588"/>
        <end position="603"/>
    </location>
</feature>
<feature type="transmembrane region" description="Helical" evidence="7">
    <location>
        <begin position="24"/>
        <end position="43"/>
    </location>
</feature>
<feature type="compositionally biased region" description="Basic and acidic residues" evidence="6">
    <location>
        <begin position="556"/>
        <end position="565"/>
    </location>
</feature>
<feature type="transmembrane region" description="Helical" evidence="7">
    <location>
        <begin position="528"/>
        <end position="547"/>
    </location>
</feature>
<dbReference type="InterPro" id="IPR024989">
    <property type="entry name" value="MFS_assoc_dom"/>
</dbReference>
<feature type="transmembrane region" description="Helical" evidence="7">
    <location>
        <begin position="333"/>
        <end position="354"/>
    </location>
</feature>
<accession>A0A5N5SZB4</accession>
<name>A0A5N5SZB4_9CRUS</name>
<keyword evidence="5 7" id="KW-0472">Membrane</keyword>
<dbReference type="OrthoDB" id="10061976at2759"/>
<dbReference type="Pfam" id="PF12832">
    <property type="entry name" value="MFS_1_like"/>
    <property type="match status" value="1"/>
</dbReference>
<sequence>MTTLFPFLTIQARSLGITGEELGIIYALLPVVGIFAPSLAGLLADKIGNFKLFVSLAVACSGLASLLFIAVPAGRIEHILPPQLPVTVECSATSSGSVEPQLPCTLREEYPESYINISKCSIECPEIDTNSYSLHNTIEMWCSGNKDCEIVDDITNISKNTHYEIIGRNASDYETHYLFNNSSLPILIYKNKDFINISESFCPEKEMFLDSSEANSNTDRWSSSEVPYKCRLKCQALASSKDICENDKYTETKNPALTIIVYIIVRMINGLTLATSFTLFEGAVVAIVKEHDGNLGLQRMYGNLGQIVMTPISGLLIDYFSKLNNKEDYNPAFFLYCGIKFMCALCFLMIDLDFKEPSRKVISDFKELIVQPRVFTFILFTVVIGTCYGFVETFLFWLLEDLGADKSLMGITVTVGAAFGIPLLMVSSFIIKKLGYVNTLTACSFIYVIRFIGYSLITNPWMAMPFEALESFTNSLLTVTSISYAGTLSNPSTVASMQGLLGGTYHGVGRGVGSLAGGIMIKRLGNRLTFQLLGATSGIAGLIYFLVHKICIKPEKDSSSDDLKSQKQITTPNETPLSSLKDPKRGTESNLNGTSDSYGSTQDDSLDKSKINGIDNQAYKDKP</sequence>
<organism evidence="9 10">
    <name type="scientific">Armadillidium nasatum</name>
    <dbReference type="NCBI Taxonomy" id="96803"/>
    <lineage>
        <taxon>Eukaryota</taxon>
        <taxon>Metazoa</taxon>
        <taxon>Ecdysozoa</taxon>
        <taxon>Arthropoda</taxon>
        <taxon>Crustacea</taxon>
        <taxon>Multicrustacea</taxon>
        <taxon>Malacostraca</taxon>
        <taxon>Eumalacostraca</taxon>
        <taxon>Peracarida</taxon>
        <taxon>Isopoda</taxon>
        <taxon>Oniscidea</taxon>
        <taxon>Crinocheta</taxon>
        <taxon>Armadillidiidae</taxon>
        <taxon>Armadillidium</taxon>
    </lineage>
</organism>
<keyword evidence="10" id="KW-1185">Reference proteome</keyword>
<dbReference type="PANTHER" id="PTHR16172:SF35">
    <property type="entry name" value="MAJOR FACILITATOR SUPERFAMILY (MFS) PROFILE DOMAIN-CONTAINING PROTEIN"/>
    <property type="match status" value="1"/>
</dbReference>
<dbReference type="Gene3D" id="1.20.1250.20">
    <property type="entry name" value="MFS general substrate transporter like domains"/>
    <property type="match status" value="3"/>
</dbReference>
<feature type="domain" description="Major facilitator superfamily associated" evidence="8">
    <location>
        <begin position="3"/>
        <end position="531"/>
    </location>
</feature>
<evidence type="ECO:0000256" key="2">
    <source>
        <dbReference type="ARBA" id="ARBA00005241"/>
    </source>
</evidence>
<dbReference type="SUPFAM" id="SSF103473">
    <property type="entry name" value="MFS general substrate transporter"/>
    <property type="match status" value="1"/>
</dbReference>
<evidence type="ECO:0000313" key="10">
    <source>
        <dbReference type="Proteomes" id="UP000326759"/>
    </source>
</evidence>
<evidence type="ECO:0000256" key="3">
    <source>
        <dbReference type="ARBA" id="ARBA00022692"/>
    </source>
</evidence>
<dbReference type="GO" id="GO:0016020">
    <property type="term" value="C:membrane"/>
    <property type="evidence" value="ECO:0007669"/>
    <property type="project" value="UniProtKB-SubCell"/>
</dbReference>
<comment type="caution">
    <text evidence="9">The sequence shown here is derived from an EMBL/GenBank/DDBJ whole genome shotgun (WGS) entry which is preliminary data.</text>
</comment>
<comment type="subcellular location">
    <subcellularLocation>
        <location evidence="1">Membrane</location>
        <topology evidence="1">Multi-pass membrane protein</topology>
    </subcellularLocation>
</comment>
<evidence type="ECO:0000259" key="8">
    <source>
        <dbReference type="Pfam" id="PF12832"/>
    </source>
</evidence>
<reference evidence="9 10" key="1">
    <citation type="journal article" date="2019" name="PLoS Biol.">
        <title>Sex chromosomes control vertical transmission of feminizing Wolbachia symbionts in an isopod.</title>
        <authorList>
            <person name="Becking T."/>
            <person name="Chebbi M.A."/>
            <person name="Giraud I."/>
            <person name="Moumen B."/>
            <person name="Laverre T."/>
            <person name="Caubet Y."/>
            <person name="Peccoud J."/>
            <person name="Gilbert C."/>
            <person name="Cordaux R."/>
        </authorList>
    </citation>
    <scope>NUCLEOTIDE SEQUENCE [LARGE SCALE GENOMIC DNA]</scope>
    <source>
        <strain evidence="9">ANa2</strain>
        <tissue evidence="9">Whole body excluding digestive tract and cuticle</tissue>
    </source>
</reference>
<feature type="compositionally biased region" description="Polar residues" evidence="6">
    <location>
        <begin position="569"/>
        <end position="578"/>
    </location>
</feature>
<feature type="transmembrane region" description="Helical" evidence="7">
    <location>
        <begin position="50"/>
        <end position="71"/>
    </location>
</feature>
<feature type="transmembrane region" description="Helical" evidence="7">
    <location>
        <begin position="437"/>
        <end position="457"/>
    </location>
</feature>
<protein>
    <submittedName>
        <fullName evidence="9">Major facilitator superfamily domain-containing protein 6</fullName>
    </submittedName>
</protein>
<evidence type="ECO:0000256" key="4">
    <source>
        <dbReference type="ARBA" id="ARBA00022989"/>
    </source>
</evidence>
<gene>
    <name evidence="9" type="primary">Mfsd6_2</name>
    <name evidence="9" type="ORF">Anas_02310</name>
</gene>
<feature type="transmembrane region" description="Helical" evidence="7">
    <location>
        <begin position="374"/>
        <end position="399"/>
    </location>
</feature>
<feature type="transmembrane region" description="Helical" evidence="7">
    <location>
        <begin position="300"/>
        <end position="321"/>
    </location>
</feature>
<evidence type="ECO:0000256" key="6">
    <source>
        <dbReference type="SAM" id="MobiDB-lite"/>
    </source>
</evidence>
<dbReference type="PANTHER" id="PTHR16172">
    <property type="entry name" value="MAJOR FACILITATOR SUPERFAMILY DOMAIN-CONTAINING PROTEIN 6-LIKE"/>
    <property type="match status" value="1"/>
</dbReference>
<keyword evidence="4 7" id="KW-1133">Transmembrane helix</keyword>
<dbReference type="AlphaFoldDB" id="A0A5N5SZB4"/>
<keyword evidence="3 7" id="KW-0812">Transmembrane</keyword>
<dbReference type="InterPro" id="IPR051717">
    <property type="entry name" value="MFS_MFSD6"/>
</dbReference>
<proteinExistence type="inferred from homology"/>
<dbReference type="InterPro" id="IPR036259">
    <property type="entry name" value="MFS_trans_sf"/>
</dbReference>
<feature type="transmembrane region" description="Helical" evidence="7">
    <location>
        <begin position="259"/>
        <end position="288"/>
    </location>
</feature>
<dbReference type="Proteomes" id="UP000326759">
    <property type="component" value="Unassembled WGS sequence"/>
</dbReference>
<dbReference type="EMBL" id="SEYY01018419">
    <property type="protein sequence ID" value="KAB7499372.1"/>
    <property type="molecule type" value="Genomic_DNA"/>
</dbReference>
<feature type="transmembrane region" description="Helical" evidence="7">
    <location>
        <begin position="411"/>
        <end position="430"/>
    </location>
</feature>
<comment type="similarity">
    <text evidence="2">Belongs to the major facilitator superfamily. MFSD6 family.</text>
</comment>
<evidence type="ECO:0000256" key="5">
    <source>
        <dbReference type="ARBA" id="ARBA00023136"/>
    </source>
</evidence>